<feature type="domain" description="Exostosin GT47" evidence="7">
    <location>
        <begin position="350"/>
        <end position="631"/>
    </location>
</feature>
<keyword evidence="3" id="KW-0808">Transferase</keyword>
<reference evidence="8" key="2">
    <citation type="submission" date="2017-06" db="EMBL/GenBank/DDBJ databases">
        <title>The pomegranate genome and the genomics of punicalagin biosynthesis.</title>
        <authorList>
            <person name="Xu C."/>
        </authorList>
    </citation>
    <scope>NUCLEOTIDE SEQUENCE [LARGE SCALE GENOMIC DNA]</scope>
    <source>
        <tissue evidence="8">Fresh leaf</tissue>
    </source>
</reference>
<dbReference type="RefSeq" id="XP_031373228.1">
    <property type="nucleotide sequence ID" value="XM_031517368.1"/>
</dbReference>
<reference evidence="9" key="1">
    <citation type="journal article" date="2017" name="Plant J.">
        <title>The pomegranate (Punica granatum L.) genome and the genomics of punicalagin biosynthesis.</title>
        <authorList>
            <person name="Qin G."/>
            <person name="Xu C."/>
            <person name="Ming R."/>
            <person name="Tang H."/>
            <person name="Guyot R."/>
            <person name="Kramer E.M."/>
            <person name="Hu Y."/>
            <person name="Yi X."/>
            <person name="Qi Y."/>
            <person name="Xu X."/>
            <person name="Gao Z."/>
            <person name="Pan H."/>
            <person name="Jian J."/>
            <person name="Tian Y."/>
            <person name="Yue Z."/>
            <person name="Xu Y."/>
        </authorList>
    </citation>
    <scope>NUCLEOTIDE SEQUENCE [LARGE SCALE GENOMIC DNA]</scope>
    <source>
        <strain evidence="9">cv. Dabenzi</strain>
    </source>
</reference>
<dbReference type="PANTHER" id="PTHR11062:SF395">
    <property type="entry name" value="EXOSTOSIN FAMILY PROTEIN"/>
    <property type="match status" value="1"/>
</dbReference>
<dbReference type="AlphaFoldDB" id="A0A218XNU9"/>
<dbReference type="InterPro" id="IPR004263">
    <property type="entry name" value="Exostosin"/>
</dbReference>
<evidence type="ECO:0000256" key="2">
    <source>
        <dbReference type="ARBA" id="ARBA00010271"/>
    </source>
</evidence>
<dbReference type="RefSeq" id="XP_031373227.1">
    <property type="nucleotide sequence ID" value="XM_031517367.1"/>
</dbReference>
<protein>
    <submittedName>
        <fullName evidence="11 12">Probable glycosyltransferase At5g03795 isoform X1</fullName>
    </submittedName>
</protein>
<name>A0A218XNU9_PUNGR</name>
<keyword evidence="4" id="KW-0812">Transmembrane</keyword>
<keyword evidence="5" id="KW-0333">Golgi apparatus</keyword>
<feature type="compositionally biased region" description="Low complexity" evidence="6">
    <location>
        <begin position="166"/>
        <end position="180"/>
    </location>
</feature>
<evidence type="ECO:0000259" key="7">
    <source>
        <dbReference type="Pfam" id="PF03016"/>
    </source>
</evidence>
<feature type="region of interest" description="Disordered" evidence="6">
    <location>
        <begin position="151"/>
        <end position="216"/>
    </location>
</feature>
<evidence type="ECO:0000256" key="3">
    <source>
        <dbReference type="ARBA" id="ARBA00022676"/>
    </source>
</evidence>
<evidence type="ECO:0000313" key="11">
    <source>
        <dbReference type="RefSeq" id="XP_031373227.1"/>
    </source>
</evidence>
<evidence type="ECO:0000256" key="1">
    <source>
        <dbReference type="ARBA" id="ARBA00004323"/>
    </source>
</evidence>
<dbReference type="GO" id="GO:0016757">
    <property type="term" value="F:glycosyltransferase activity"/>
    <property type="evidence" value="ECO:0007669"/>
    <property type="project" value="UniProtKB-KW"/>
</dbReference>
<keyword evidence="4" id="KW-0735">Signal-anchor</keyword>
<dbReference type="Proteomes" id="UP000197138">
    <property type="component" value="Unassembled WGS sequence"/>
</dbReference>
<sequence>MDHKYQSIFKVETRKLLWLLAMSLAVVLLVQFIELPHGNVLSLLFSASRAPFGGDRVALNIGESLTSAAGVLDNATLTSDLNSTSVPSVEEMSVDRHYFEGNGSVMSNETLSESGTGSDLSSEADDYSIENFTLAHEIVTVDKVNQSSGAYATEEDEVPDAMLNPSQSIDTFDSNSSSSKENSHLPSEHRDSKTNDSPSIVHRLTPTSSPQNLTSLTTVDSNTASHLVSPVFNTSTVGKEPASDSLKDENLRGDLSHSAERSGSGATRREERPQTPTPAVITISEMNRLLDESRWAYRSMKPRWSSAADQELVRAKLKILSAPIVTDDPALYAPLYRNVSIFKRSYELMEKMLRVYVYKEGEKPVLHQPVLKGIYASEGWFMKQMKASKRFVTKDARKAHLFYLPFSSRMLEEALYVPGSHNHRNLIQFLKNYLDLIGAKYPFWNRTGGADHFLVACHDWAPAETRRIMARCIRALCNSDVKEGFVFGKDVSLPETFIRNPQRPLRELGGKPPSKRSILTFFAGNMHGYLRPLLLQHWGNNRDPNMRIFGQLPKVKGTMNYAQHMKSSKYCICAKGYEVNSPRVVEAIFYECIPVIISDNFIPPFFEMLNWESFAVFVLEKDIPNLKKILLSIPEKRYREMHMRVKKVQQHFLWHPRPVKYDIFHMILHSVWYNRVLHINPR</sequence>
<accession>A0A218XNU9</accession>
<dbReference type="Pfam" id="PF03016">
    <property type="entry name" value="Exostosin_GT47"/>
    <property type="match status" value="1"/>
</dbReference>
<evidence type="ECO:0000313" key="8">
    <source>
        <dbReference type="EMBL" id="OWM86604.1"/>
    </source>
</evidence>
<keyword evidence="10" id="KW-1185">Reference proteome</keyword>
<feature type="compositionally biased region" description="Basic and acidic residues" evidence="6">
    <location>
        <begin position="241"/>
        <end position="260"/>
    </location>
</feature>
<dbReference type="Proteomes" id="UP000515151">
    <property type="component" value="Chromosome 8"/>
</dbReference>
<reference evidence="11 12" key="4">
    <citation type="submission" date="2025-04" db="UniProtKB">
        <authorList>
            <consortium name="RefSeq"/>
        </authorList>
    </citation>
    <scope>IDENTIFICATION</scope>
    <source>
        <tissue evidence="11 12">Leaf</tissue>
    </source>
</reference>
<dbReference type="InterPro" id="IPR040911">
    <property type="entry name" value="Exostosin_GT47"/>
</dbReference>
<dbReference type="OrthoDB" id="1924787at2759"/>
<comment type="subcellular location">
    <subcellularLocation>
        <location evidence="1">Golgi apparatus membrane</location>
        <topology evidence="1">Single-pass type II membrane protein</topology>
    </subcellularLocation>
</comment>
<keyword evidence="3" id="KW-0328">Glycosyltransferase</keyword>
<organism evidence="8 9">
    <name type="scientific">Punica granatum</name>
    <name type="common">Pomegranate</name>
    <dbReference type="NCBI Taxonomy" id="22663"/>
    <lineage>
        <taxon>Eukaryota</taxon>
        <taxon>Viridiplantae</taxon>
        <taxon>Streptophyta</taxon>
        <taxon>Embryophyta</taxon>
        <taxon>Tracheophyta</taxon>
        <taxon>Spermatophyta</taxon>
        <taxon>Magnoliopsida</taxon>
        <taxon>eudicotyledons</taxon>
        <taxon>Gunneridae</taxon>
        <taxon>Pentapetalae</taxon>
        <taxon>rosids</taxon>
        <taxon>malvids</taxon>
        <taxon>Myrtales</taxon>
        <taxon>Lythraceae</taxon>
        <taxon>Punica</taxon>
    </lineage>
</organism>
<dbReference type="GO" id="GO:0000139">
    <property type="term" value="C:Golgi membrane"/>
    <property type="evidence" value="ECO:0007669"/>
    <property type="project" value="UniProtKB-SubCell"/>
</dbReference>
<reference evidence="10" key="3">
    <citation type="journal article" date="2020" name="Plant Biotechnol. J.">
        <title>The pomegranate (Punica granatum L.) draft genome dissects genetic divergence between soft- and hard-seeded cultivars.</title>
        <authorList>
            <person name="Luo X."/>
            <person name="Li H."/>
            <person name="Wu Z."/>
            <person name="Yao W."/>
            <person name="Zhao P."/>
            <person name="Cao D."/>
            <person name="Yu H."/>
            <person name="Li K."/>
            <person name="Poudel K."/>
            <person name="Zhao D."/>
            <person name="Zhang F."/>
            <person name="Xia X."/>
            <person name="Chen L."/>
            <person name="Wang Q."/>
            <person name="Jing D."/>
            <person name="Cao S."/>
        </authorList>
    </citation>
    <scope>NUCLEOTIDE SEQUENCE [LARGE SCALE GENOMIC DNA]</scope>
</reference>
<proteinExistence type="inferred from homology"/>
<evidence type="ECO:0000256" key="6">
    <source>
        <dbReference type="SAM" id="MobiDB-lite"/>
    </source>
</evidence>
<feature type="compositionally biased region" description="Polar residues" evidence="6">
    <location>
        <begin position="104"/>
        <end position="121"/>
    </location>
</feature>
<dbReference type="PANTHER" id="PTHR11062">
    <property type="entry name" value="EXOSTOSIN HEPARAN SULFATE GLYCOSYLTRANSFERASE -RELATED"/>
    <property type="match status" value="1"/>
</dbReference>
<evidence type="ECO:0000256" key="4">
    <source>
        <dbReference type="ARBA" id="ARBA00022968"/>
    </source>
</evidence>
<feature type="compositionally biased region" description="Basic and acidic residues" evidence="6">
    <location>
        <begin position="181"/>
        <end position="194"/>
    </location>
</feature>
<evidence type="ECO:0000313" key="10">
    <source>
        <dbReference type="Proteomes" id="UP000515151"/>
    </source>
</evidence>
<feature type="compositionally biased region" description="Polar residues" evidence="6">
    <location>
        <begin position="205"/>
        <end position="216"/>
    </location>
</feature>
<evidence type="ECO:0000313" key="12">
    <source>
        <dbReference type="RefSeq" id="XP_031373228.1"/>
    </source>
</evidence>
<gene>
    <name evidence="11 12" type="primary">LOC116188180</name>
    <name evidence="8" type="ORF">CDL15_Pgr015639</name>
</gene>
<dbReference type="GeneID" id="116188180"/>
<evidence type="ECO:0000313" key="9">
    <source>
        <dbReference type="Proteomes" id="UP000197138"/>
    </source>
</evidence>
<feature type="region of interest" description="Disordered" evidence="6">
    <location>
        <begin position="104"/>
        <end position="123"/>
    </location>
</feature>
<feature type="region of interest" description="Disordered" evidence="6">
    <location>
        <begin position="232"/>
        <end position="276"/>
    </location>
</feature>
<dbReference type="EMBL" id="MTKT01001080">
    <property type="protein sequence ID" value="OWM86604.1"/>
    <property type="molecule type" value="Genomic_DNA"/>
</dbReference>
<evidence type="ECO:0000256" key="5">
    <source>
        <dbReference type="ARBA" id="ARBA00023034"/>
    </source>
</evidence>
<comment type="similarity">
    <text evidence="2">Belongs to the glycosyltransferase 47 family.</text>
</comment>